<accession>A0AC61QKE5</accession>
<reference evidence="1" key="1">
    <citation type="submission" date="2019-03" db="EMBL/GenBank/DDBJ databases">
        <title>Candidatus Syntrophosphaera thermopropionivorans: a novel player in syntrophic propionate oxidation during anaerobic digestion.</title>
        <authorList>
            <person name="Dyksma S."/>
        </authorList>
    </citation>
    <scope>NUCLEOTIDE SEQUENCE</scope>
    <source>
        <strain evidence="1">W5</strain>
    </source>
</reference>
<evidence type="ECO:0000313" key="2">
    <source>
        <dbReference type="Proteomes" id="UP000294588"/>
    </source>
</evidence>
<sequence>MKLRKSEIISLVIVIISLIIGIYFYPLMPEKVASHWNTEGEVDGYMPKFWGLFLMPIISAVFLFLFIIIPKIDPLKHNIEKFRKYFDGFIVLMMVFLFYLYILTILWNMEIRFVFTQFLVPIFSILFYYCGILIQNAKRNWFIGIRTPWTLSNEEVWNKTHKIGGKLFKIAAIITLIGVFSPKYAFFFCIIPVILASLFPIFYSYFEYQKLSKNLK</sequence>
<name>A0AC61QKE5_9BACT</name>
<protein>
    <submittedName>
        <fullName evidence="1">SdpI family protein</fullName>
    </submittedName>
</protein>
<proteinExistence type="predicted"/>
<gene>
    <name evidence="1" type="ORF">E0946_01690</name>
</gene>
<comment type="caution">
    <text evidence="1">The sequence shown here is derived from an EMBL/GenBank/DDBJ whole genome shotgun (WGS) entry which is preliminary data.</text>
</comment>
<evidence type="ECO:0000313" key="1">
    <source>
        <dbReference type="EMBL" id="TDF74163.1"/>
    </source>
</evidence>
<dbReference type="EMBL" id="SMOG01000002">
    <property type="protein sequence ID" value="TDF74163.1"/>
    <property type="molecule type" value="Genomic_DNA"/>
</dbReference>
<dbReference type="Proteomes" id="UP000294588">
    <property type="component" value="Unassembled WGS sequence"/>
</dbReference>
<keyword evidence="2" id="KW-1185">Reference proteome</keyword>
<organism evidence="1 2">
    <name type="scientific">Candidatus Syntrophosphaera thermopropionivorans</name>
    <dbReference type="NCBI Taxonomy" id="2593015"/>
    <lineage>
        <taxon>Bacteria</taxon>
        <taxon>Pseudomonadati</taxon>
        <taxon>Candidatus Cloacimonadota</taxon>
        <taxon>Candidatus Cloacimonadia</taxon>
        <taxon>Candidatus Cloacimonadales</taxon>
        <taxon>Candidatus Cloacimonadaceae</taxon>
        <taxon>Candidatus Syntrophosphaera</taxon>
    </lineage>
</organism>